<dbReference type="InterPro" id="IPR053781">
    <property type="entry name" value="F-box_AtFBL13-like"/>
</dbReference>
<evidence type="ECO:0000313" key="2">
    <source>
        <dbReference type="EMBL" id="KAK1692039.1"/>
    </source>
</evidence>
<dbReference type="InterPro" id="IPR036047">
    <property type="entry name" value="F-box-like_dom_sf"/>
</dbReference>
<sequence length="420" mass="48065">MEHAADAAPDRLSDLPDCLLHIILSLSSMGARRLVQTSALSRRWRHLWRDVPFLDVGLQDCKHEDLENWARFSSFADSLLLQHNALDLDELRMQVVQPPKYGRQKRRRMPDSNSWVPRFLARYNPSALDIYNHSTGPHVELHRMGDGTVLRRLTTLRLTAVTLCAGFELLLGADGCPRLEHLELRDCLIGFEEVVASRTLRTLVVDSCNKGMDQMSGSLLRLSYTPRIVAPGLASFHIVLLSDFVPLWLFEMPSLIQATVRLGRSCVLNEFDLLCSLHNVTKLEMSSFPPLNVVMVHRYGRDFPRFNNLSTLILDQCDDAHMLLEYFILFAPNLEKLTLQNCTLPMLSERVAERPMSVKMTDYHFNLNLVEIKHREKDDICGIIEYLMLVSVNLQRTAIVLSKGPEKPWWRLENHATLAS</sequence>
<dbReference type="Gene3D" id="3.80.10.10">
    <property type="entry name" value="Ribonuclease Inhibitor"/>
    <property type="match status" value="1"/>
</dbReference>
<dbReference type="PANTHER" id="PTHR34223">
    <property type="entry name" value="OS11G0201299 PROTEIN"/>
    <property type="match status" value="1"/>
</dbReference>
<dbReference type="Pfam" id="PF00646">
    <property type="entry name" value="F-box"/>
    <property type="match status" value="1"/>
</dbReference>
<reference evidence="2" key="1">
    <citation type="submission" date="2023-07" db="EMBL/GenBank/DDBJ databases">
        <title>A chromosome-level genome assembly of Lolium multiflorum.</title>
        <authorList>
            <person name="Chen Y."/>
            <person name="Copetti D."/>
            <person name="Kolliker R."/>
            <person name="Studer B."/>
        </authorList>
    </citation>
    <scope>NUCLEOTIDE SEQUENCE</scope>
    <source>
        <strain evidence="2">02402/16</strain>
        <tissue evidence="2">Leaf</tissue>
    </source>
</reference>
<protein>
    <recommendedName>
        <fullName evidence="1">F-box domain-containing protein</fullName>
    </recommendedName>
</protein>
<dbReference type="SUPFAM" id="SSF81383">
    <property type="entry name" value="F-box domain"/>
    <property type="match status" value="1"/>
</dbReference>
<gene>
    <name evidence="2" type="ORF">QYE76_008736</name>
</gene>
<accession>A0AAD8TTH6</accession>
<dbReference type="PANTHER" id="PTHR34223:SF50">
    <property type="entry name" value="F-BOX DOMAIN-CONTAINING PROTEIN"/>
    <property type="match status" value="1"/>
</dbReference>
<organism evidence="2 3">
    <name type="scientific">Lolium multiflorum</name>
    <name type="common">Italian ryegrass</name>
    <name type="synonym">Lolium perenne subsp. multiflorum</name>
    <dbReference type="NCBI Taxonomy" id="4521"/>
    <lineage>
        <taxon>Eukaryota</taxon>
        <taxon>Viridiplantae</taxon>
        <taxon>Streptophyta</taxon>
        <taxon>Embryophyta</taxon>
        <taxon>Tracheophyta</taxon>
        <taxon>Spermatophyta</taxon>
        <taxon>Magnoliopsida</taxon>
        <taxon>Liliopsida</taxon>
        <taxon>Poales</taxon>
        <taxon>Poaceae</taxon>
        <taxon>BOP clade</taxon>
        <taxon>Pooideae</taxon>
        <taxon>Poodae</taxon>
        <taxon>Poeae</taxon>
        <taxon>Poeae Chloroplast Group 2 (Poeae type)</taxon>
        <taxon>Loliodinae</taxon>
        <taxon>Loliinae</taxon>
        <taxon>Lolium</taxon>
    </lineage>
</organism>
<dbReference type="Proteomes" id="UP001231189">
    <property type="component" value="Unassembled WGS sequence"/>
</dbReference>
<dbReference type="EMBL" id="JAUUTY010000001">
    <property type="protein sequence ID" value="KAK1692039.1"/>
    <property type="molecule type" value="Genomic_DNA"/>
</dbReference>
<evidence type="ECO:0000313" key="3">
    <source>
        <dbReference type="Proteomes" id="UP001231189"/>
    </source>
</evidence>
<dbReference type="InterPro" id="IPR053197">
    <property type="entry name" value="F-box_SCFL_complex_component"/>
</dbReference>
<dbReference type="InterPro" id="IPR001810">
    <property type="entry name" value="F-box_dom"/>
</dbReference>
<feature type="domain" description="F-box" evidence="1">
    <location>
        <begin position="12"/>
        <end position="53"/>
    </location>
</feature>
<dbReference type="AlphaFoldDB" id="A0AAD8TTH6"/>
<comment type="caution">
    <text evidence="2">The sequence shown here is derived from an EMBL/GenBank/DDBJ whole genome shotgun (WGS) entry which is preliminary data.</text>
</comment>
<dbReference type="InterPro" id="IPR032675">
    <property type="entry name" value="LRR_dom_sf"/>
</dbReference>
<proteinExistence type="predicted"/>
<keyword evidence="3" id="KW-1185">Reference proteome</keyword>
<dbReference type="SUPFAM" id="SSF52047">
    <property type="entry name" value="RNI-like"/>
    <property type="match status" value="1"/>
</dbReference>
<dbReference type="CDD" id="cd22160">
    <property type="entry name" value="F-box_AtFBL13-like"/>
    <property type="match status" value="1"/>
</dbReference>
<evidence type="ECO:0000259" key="1">
    <source>
        <dbReference type="Pfam" id="PF00646"/>
    </source>
</evidence>
<name>A0AAD8TTH6_LOLMU</name>